<dbReference type="AlphaFoldDB" id="A0A0S8GGV9"/>
<reference evidence="1 2" key="1">
    <citation type="journal article" date="2015" name="Microbiome">
        <title>Genomic resolution of linkages in carbon, nitrogen, and sulfur cycling among widespread estuary sediment bacteria.</title>
        <authorList>
            <person name="Baker B.J."/>
            <person name="Lazar C.S."/>
            <person name="Teske A.P."/>
            <person name="Dick G.J."/>
        </authorList>
    </citation>
    <scope>NUCLEOTIDE SEQUENCE [LARGE SCALE GENOMIC DNA]</scope>
    <source>
        <strain evidence="1">SM23_60</strain>
    </source>
</reference>
<sequence length="173" mass="19468">MNVLLILALFGDLNLYFLESSPDLLVRIVPEIESENVMLYYSFSGTAWDSVLLEQRGRFIDATLQTPENISVIGLYARYASGAFEDDNGEPYLYEVKLFPRMLMPFSLVDLEVMTEQARKKVMSGIHVDEAITVLAYVRDMLGVVPVVKGSPAEAKRDVLQTEVDKLTNQLGR</sequence>
<proteinExistence type="predicted"/>
<dbReference type="EMBL" id="LJUO01000046">
    <property type="protein sequence ID" value="KPK71968.1"/>
    <property type="molecule type" value="Genomic_DNA"/>
</dbReference>
<accession>A0A0S8GGV9</accession>
<evidence type="ECO:0000313" key="2">
    <source>
        <dbReference type="Proteomes" id="UP000051096"/>
    </source>
</evidence>
<dbReference type="Proteomes" id="UP000051096">
    <property type="component" value="Unassembled WGS sequence"/>
</dbReference>
<organism evidence="1 2">
    <name type="scientific">candidate division WOR_3 bacterium SM23_60</name>
    <dbReference type="NCBI Taxonomy" id="1703780"/>
    <lineage>
        <taxon>Bacteria</taxon>
        <taxon>Bacteria division WOR-3</taxon>
    </lineage>
</organism>
<comment type="caution">
    <text evidence="1">The sequence shown here is derived from an EMBL/GenBank/DDBJ whole genome shotgun (WGS) entry which is preliminary data.</text>
</comment>
<name>A0A0S8GGV9_UNCW3</name>
<evidence type="ECO:0000313" key="1">
    <source>
        <dbReference type="EMBL" id="KPK71968.1"/>
    </source>
</evidence>
<gene>
    <name evidence="1" type="ORF">AMJ87_06050</name>
</gene>
<protein>
    <submittedName>
        <fullName evidence="1">Uncharacterized protein</fullName>
    </submittedName>
</protein>